<dbReference type="Pfam" id="PF01381">
    <property type="entry name" value="HTH_3"/>
    <property type="match status" value="1"/>
</dbReference>
<accession>A0A388TEC2</accession>
<dbReference type="Proteomes" id="UP000269352">
    <property type="component" value="Unassembled WGS sequence"/>
</dbReference>
<organism evidence="2 3">
    <name type="scientific">Termititenax aidoneus</name>
    <dbReference type="NCBI Taxonomy" id="2218524"/>
    <lineage>
        <taxon>Bacteria</taxon>
        <taxon>Bacillati</taxon>
        <taxon>Candidatus Margulisiibacteriota</taxon>
        <taxon>Candidatus Termititenacia</taxon>
        <taxon>Candidatus Termititenacales</taxon>
        <taxon>Candidatus Termititenacaceae</taxon>
        <taxon>Candidatus Termititenax</taxon>
    </lineage>
</organism>
<sequence length="137" mass="16130">MDSKTIEQNLKSLISKKLEQLRSKNHKTLEESADFLDLDYAQYYRLLKGRQLPHLATLIRINQAYGLDMNWWFKDLAKTKPKIAARAVSPANEQELLERIGRLDHKSRKILLKMLRQLTSGRDKEFYSFLISNRPAR</sequence>
<dbReference type="InterPro" id="IPR001387">
    <property type="entry name" value="Cro/C1-type_HTH"/>
</dbReference>
<comment type="caution">
    <text evidence="2">The sequence shown here is derived from an EMBL/GenBank/DDBJ whole genome shotgun (WGS) entry which is preliminary data.</text>
</comment>
<gene>
    <name evidence="2" type="ORF">NO1_1991</name>
</gene>
<dbReference type="EMBL" id="BGZN01000102">
    <property type="protein sequence ID" value="GBR74898.1"/>
    <property type="molecule type" value="Genomic_DNA"/>
</dbReference>
<dbReference type="Gene3D" id="1.10.260.40">
    <property type="entry name" value="lambda repressor-like DNA-binding domains"/>
    <property type="match status" value="1"/>
</dbReference>
<dbReference type="PROSITE" id="PS50943">
    <property type="entry name" value="HTH_CROC1"/>
    <property type="match status" value="1"/>
</dbReference>
<dbReference type="SUPFAM" id="SSF47413">
    <property type="entry name" value="lambda repressor-like DNA-binding domains"/>
    <property type="match status" value="1"/>
</dbReference>
<dbReference type="AlphaFoldDB" id="A0A388TEC2"/>
<evidence type="ECO:0000313" key="3">
    <source>
        <dbReference type="Proteomes" id="UP000269352"/>
    </source>
</evidence>
<dbReference type="CDD" id="cd00093">
    <property type="entry name" value="HTH_XRE"/>
    <property type="match status" value="1"/>
</dbReference>
<keyword evidence="3" id="KW-1185">Reference proteome</keyword>
<feature type="domain" description="HTH cro/C1-type" evidence="1">
    <location>
        <begin position="18"/>
        <end position="72"/>
    </location>
</feature>
<protein>
    <submittedName>
        <fullName evidence="2">Helix-turn-helix XRE-family transcriptional regulators</fullName>
    </submittedName>
</protein>
<proteinExistence type="predicted"/>
<name>A0A388TEC2_TERA1</name>
<dbReference type="GO" id="GO:0003677">
    <property type="term" value="F:DNA binding"/>
    <property type="evidence" value="ECO:0007669"/>
    <property type="project" value="InterPro"/>
</dbReference>
<evidence type="ECO:0000313" key="2">
    <source>
        <dbReference type="EMBL" id="GBR74898.1"/>
    </source>
</evidence>
<evidence type="ECO:0000259" key="1">
    <source>
        <dbReference type="PROSITE" id="PS50943"/>
    </source>
</evidence>
<reference evidence="2 3" key="1">
    <citation type="journal article" date="2019" name="ISME J.">
        <title>Genome analyses of uncultured TG2/ZB3 bacteria in 'Margulisbacteria' specifically attached to ectosymbiotic spirochetes of protists in the termite gut.</title>
        <authorList>
            <person name="Utami Y.D."/>
            <person name="Kuwahara H."/>
            <person name="Igai K."/>
            <person name="Murakami T."/>
            <person name="Sugaya K."/>
            <person name="Morikawa T."/>
            <person name="Nagura Y."/>
            <person name="Yuki M."/>
            <person name="Deevong P."/>
            <person name="Inoue T."/>
            <person name="Kihara K."/>
            <person name="Lo N."/>
            <person name="Yamada A."/>
            <person name="Ohkuma M."/>
            <person name="Hongoh Y."/>
        </authorList>
    </citation>
    <scope>NUCLEOTIDE SEQUENCE [LARGE SCALE GENOMIC DNA]</scope>
    <source>
        <strain evidence="2">NkOx7-01</strain>
    </source>
</reference>
<dbReference type="InterPro" id="IPR010982">
    <property type="entry name" value="Lambda_DNA-bd_dom_sf"/>
</dbReference>